<evidence type="ECO:0000256" key="13">
    <source>
        <dbReference type="SAM" id="MobiDB-lite"/>
    </source>
</evidence>
<dbReference type="InterPro" id="IPR039558">
    <property type="entry name" value="TPA1/OFD1_N"/>
</dbReference>
<evidence type="ECO:0000256" key="6">
    <source>
        <dbReference type="ARBA" id="ARBA00022964"/>
    </source>
</evidence>
<keyword evidence="16" id="KW-1185">Reference proteome</keyword>
<dbReference type="PANTHER" id="PTHR12117">
    <property type="entry name" value="HISTONE ACETYLTRANSFERASE COMPLEX"/>
    <property type="match status" value="1"/>
</dbReference>
<keyword evidence="9" id="KW-0539">Nucleus</keyword>
<evidence type="ECO:0000313" key="16">
    <source>
        <dbReference type="Proteomes" id="UP001146120"/>
    </source>
</evidence>
<dbReference type="GO" id="GO:0010604">
    <property type="term" value="P:positive regulation of macromolecule metabolic process"/>
    <property type="evidence" value="ECO:0007669"/>
    <property type="project" value="UniProtKB-ARBA"/>
</dbReference>
<dbReference type="Gene3D" id="2.60.120.620">
    <property type="entry name" value="q2cbj1_9rhob like domain"/>
    <property type="match status" value="1"/>
</dbReference>
<dbReference type="Pfam" id="PF10637">
    <property type="entry name" value="Ofd1_CTDD"/>
    <property type="match status" value="1"/>
</dbReference>
<dbReference type="InterPro" id="IPR051842">
    <property type="entry name" value="uS12_prolyl_hydroxylase"/>
</dbReference>
<comment type="subcellular location">
    <subcellularLocation>
        <location evidence="2">Nucleus</location>
    </subcellularLocation>
</comment>
<dbReference type="InterPro" id="IPR043044">
    <property type="entry name" value="TPA1/Ofd1_C"/>
</dbReference>
<dbReference type="GO" id="GO:0009896">
    <property type="term" value="P:positive regulation of catabolic process"/>
    <property type="evidence" value="ECO:0007669"/>
    <property type="project" value="UniProtKB-ARBA"/>
</dbReference>
<evidence type="ECO:0000256" key="2">
    <source>
        <dbReference type="ARBA" id="ARBA00004123"/>
    </source>
</evidence>
<evidence type="ECO:0000259" key="14">
    <source>
        <dbReference type="PROSITE" id="PS51471"/>
    </source>
</evidence>
<dbReference type="GO" id="GO:0005506">
    <property type="term" value="F:iron ion binding"/>
    <property type="evidence" value="ECO:0007669"/>
    <property type="project" value="InterPro"/>
</dbReference>
<dbReference type="Gene3D" id="3.60.130.20">
    <property type="entry name" value="Oxoglutarate/iron-dependent oxygenase, C-terminal degradation domain"/>
    <property type="match status" value="1"/>
</dbReference>
<comment type="cofactor">
    <cofactor evidence="1">
        <name>L-ascorbate</name>
        <dbReference type="ChEBI" id="CHEBI:38290"/>
    </cofactor>
</comment>
<organism evidence="15 16">
    <name type="scientific">Lagenidium giganteum</name>
    <dbReference type="NCBI Taxonomy" id="4803"/>
    <lineage>
        <taxon>Eukaryota</taxon>
        <taxon>Sar</taxon>
        <taxon>Stramenopiles</taxon>
        <taxon>Oomycota</taxon>
        <taxon>Peronosporomycetes</taxon>
        <taxon>Pythiales</taxon>
        <taxon>Pythiaceae</taxon>
    </lineage>
</organism>
<feature type="region of interest" description="Disordered" evidence="13">
    <location>
        <begin position="1"/>
        <end position="20"/>
    </location>
</feature>
<name>A0AAV2ZBT3_9STRA</name>
<comment type="caution">
    <text evidence="15">The sequence shown here is derived from an EMBL/GenBank/DDBJ whole genome shotgun (WGS) entry which is preliminary data.</text>
</comment>
<keyword evidence="8" id="KW-0408">Iron</keyword>
<dbReference type="GO" id="GO:0006449">
    <property type="term" value="P:regulation of translational termination"/>
    <property type="evidence" value="ECO:0007669"/>
    <property type="project" value="TreeGrafter"/>
</dbReference>
<evidence type="ECO:0000256" key="9">
    <source>
        <dbReference type="ARBA" id="ARBA00023242"/>
    </source>
</evidence>
<accession>A0AAV2ZBT3</accession>
<reference evidence="15" key="2">
    <citation type="journal article" date="2023" name="Microbiol Resour">
        <title>Decontamination and Annotation of the Draft Genome Sequence of the Oomycete Lagenidium giganteum ARSEF 373.</title>
        <authorList>
            <person name="Morgan W.R."/>
            <person name="Tartar A."/>
        </authorList>
    </citation>
    <scope>NUCLEOTIDE SEQUENCE</scope>
    <source>
        <strain evidence="15">ARSEF 373</strain>
    </source>
</reference>
<comment type="catalytic activity">
    <reaction evidence="11">
        <text>[ribosomal protein uS12]-(3S)-3-hydroxy-L-proline + 2-oxoglutarate + O2 = [ribosomal protein uS12]-(3S)-3,4-dihydroxy-L-proline + succinate + CO2</text>
        <dbReference type="Rhea" id="RHEA:54160"/>
        <dbReference type="Rhea" id="RHEA-COMP:13817"/>
        <dbReference type="Rhea" id="RHEA-COMP:13818"/>
        <dbReference type="ChEBI" id="CHEBI:15379"/>
        <dbReference type="ChEBI" id="CHEBI:16526"/>
        <dbReference type="ChEBI" id="CHEBI:16810"/>
        <dbReference type="ChEBI" id="CHEBI:30031"/>
        <dbReference type="ChEBI" id="CHEBI:85428"/>
        <dbReference type="ChEBI" id="CHEBI:138052"/>
    </reaction>
</comment>
<keyword evidence="7" id="KW-0560">Oxidoreductase</keyword>
<dbReference type="PANTHER" id="PTHR12117:SF0">
    <property type="entry name" value="PROLYL 3-HYDROXYLASE OGFOD1"/>
    <property type="match status" value="1"/>
</dbReference>
<reference evidence="15" key="1">
    <citation type="submission" date="2022-11" db="EMBL/GenBank/DDBJ databases">
        <authorList>
            <person name="Morgan W.R."/>
            <person name="Tartar A."/>
        </authorList>
    </citation>
    <scope>NUCLEOTIDE SEQUENCE</scope>
    <source>
        <strain evidence="15">ARSEF 373</strain>
    </source>
</reference>
<dbReference type="GO" id="GO:0031418">
    <property type="term" value="F:L-ascorbic acid binding"/>
    <property type="evidence" value="ECO:0007669"/>
    <property type="project" value="UniProtKB-KW"/>
</dbReference>
<dbReference type="InterPro" id="IPR005123">
    <property type="entry name" value="Oxoglu/Fe-dep_dioxygenase_dom"/>
</dbReference>
<evidence type="ECO:0000256" key="10">
    <source>
        <dbReference type="ARBA" id="ARBA00047444"/>
    </source>
</evidence>
<dbReference type="GO" id="GO:0005634">
    <property type="term" value="C:nucleus"/>
    <property type="evidence" value="ECO:0007669"/>
    <property type="project" value="UniProtKB-SubCell"/>
</dbReference>
<comment type="similarity">
    <text evidence="3">Belongs to the TPA1 family.</text>
</comment>
<evidence type="ECO:0000256" key="12">
    <source>
        <dbReference type="ARBA" id="ARBA00081607"/>
    </source>
</evidence>
<dbReference type="SMART" id="SM00702">
    <property type="entry name" value="P4Hc"/>
    <property type="match status" value="1"/>
</dbReference>
<proteinExistence type="inferred from homology"/>
<dbReference type="InterPro" id="IPR019601">
    <property type="entry name" value="Oxoglutarate/Fe-dep_Oase_C"/>
</dbReference>
<keyword evidence="4" id="KW-0479">Metal-binding</keyword>
<evidence type="ECO:0000256" key="5">
    <source>
        <dbReference type="ARBA" id="ARBA00022896"/>
    </source>
</evidence>
<evidence type="ECO:0000313" key="15">
    <source>
        <dbReference type="EMBL" id="DBA04448.1"/>
    </source>
</evidence>
<dbReference type="GO" id="GO:0031543">
    <property type="term" value="F:peptidyl-proline dioxygenase activity"/>
    <property type="evidence" value="ECO:0007669"/>
    <property type="project" value="UniProtKB-ARBA"/>
</dbReference>
<dbReference type="EMBL" id="DAKRPA010000008">
    <property type="protein sequence ID" value="DBA04448.1"/>
    <property type="molecule type" value="Genomic_DNA"/>
</dbReference>
<dbReference type="AlphaFoldDB" id="A0AAV2ZBT3"/>
<keyword evidence="6" id="KW-0223">Dioxygenase</keyword>
<dbReference type="InterPro" id="IPR006620">
    <property type="entry name" value="Pro_4_hyd_alph"/>
</dbReference>
<evidence type="ECO:0000256" key="8">
    <source>
        <dbReference type="ARBA" id="ARBA00023004"/>
    </source>
</evidence>
<evidence type="ECO:0000256" key="7">
    <source>
        <dbReference type="ARBA" id="ARBA00023002"/>
    </source>
</evidence>
<dbReference type="Proteomes" id="UP001146120">
    <property type="component" value="Unassembled WGS sequence"/>
</dbReference>
<keyword evidence="5" id="KW-0847">Vitamin C</keyword>
<dbReference type="PROSITE" id="PS51471">
    <property type="entry name" value="FE2OG_OXY"/>
    <property type="match status" value="1"/>
</dbReference>
<evidence type="ECO:0000256" key="4">
    <source>
        <dbReference type="ARBA" id="ARBA00022723"/>
    </source>
</evidence>
<evidence type="ECO:0000256" key="1">
    <source>
        <dbReference type="ARBA" id="ARBA00001961"/>
    </source>
</evidence>
<evidence type="ECO:0000256" key="11">
    <source>
        <dbReference type="ARBA" id="ARBA00051966"/>
    </source>
</evidence>
<feature type="domain" description="Fe2OG dioxygenase" evidence="14">
    <location>
        <begin position="155"/>
        <end position="260"/>
    </location>
</feature>
<protein>
    <recommendedName>
        <fullName evidence="12">uS12 prolyl 3,4-dihydroxylase</fullName>
    </recommendedName>
</protein>
<comment type="catalytic activity">
    <reaction evidence="10">
        <text>[ribosomal protein uS12]-L-proline + 2-oxoglutarate + O2 = [ribosomal protein uS12]-(3S)-3-hydroxy-L-proline + succinate + CO2</text>
        <dbReference type="Rhea" id="RHEA:54156"/>
        <dbReference type="Rhea" id="RHEA-COMP:13816"/>
        <dbReference type="Rhea" id="RHEA-COMP:13818"/>
        <dbReference type="ChEBI" id="CHEBI:15379"/>
        <dbReference type="ChEBI" id="CHEBI:16526"/>
        <dbReference type="ChEBI" id="CHEBI:16810"/>
        <dbReference type="ChEBI" id="CHEBI:30031"/>
        <dbReference type="ChEBI" id="CHEBI:50342"/>
        <dbReference type="ChEBI" id="CHEBI:85428"/>
    </reaction>
</comment>
<evidence type="ECO:0000256" key="3">
    <source>
        <dbReference type="ARBA" id="ARBA00007443"/>
    </source>
</evidence>
<sequence length="572" mass="63734">MAAEKKNAAPPAASPDSTDDLQHTLKKARVAVHAVCDESIKANFAQGLFDDANVKQLAAAYEKSGPYLHTCIPALVDPTLLRAVRTEIEQHLVFTEKETDIYKVLQTGDLANIDGLPEEERSKLANLHRLRNALYSKTFRDFVSAVTDCGDLSCSKQDLSINSYTRGSHLLNHDDVIGTRRVSYILYLPDPQEWDPKFGGALELYPCVSKGTPDVAPTLVLPPKWNQFVMFTVQPGYSFHSVQEVIAPHDRLSISGWFHIPEEGEPGYVADASNPDAAPASLAQLEDDTKDVEYPFDEVSAETEDLTDADRQYLGEFMNAEYFKESNLEAINEKFGTDSTIQLVQFLKDEYAALLRPMFEAADERDGLAGGKAPLEHGAGVLPGWIVQGSPVKQRFMRVTEEPQENEPQEVTKLRELQNFFKSAQFRKWTYQVSGLASTHQRARARRFRPGLDYTLATYSNVSTVLDVTLCMTPPHECWAEGERGGYECYIATDEENDDPAVYRAAGNDSDTLLATQAGWNVLTMVMRDQGVMRFVKYVSALANGSRWDTTLEYLVANDEEEAAADDDNNAQ</sequence>
<dbReference type="Pfam" id="PF13661">
    <property type="entry name" value="2OG-FeII_Oxy_4"/>
    <property type="match status" value="1"/>
</dbReference>
<dbReference type="GO" id="GO:0005737">
    <property type="term" value="C:cytoplasm"/>
    <property type="evidence" value="ECO:0007669"/>
    <property type="project" value="TreeGrafter"/>
</dbReference>
<gene>
    <name evidence="15" type="ORF">N0F65_010044</name>
</gene>
<dbReference type="FunFam" id="2.60.120.620:FF:000014">
    <property type="entry name" value="Prolyl 3,4-dihydroxylase TPA1"/>
    <property type="match status" value="1"/>
</dbReference>